<proteinExistence type="predicted"/>
<gene>
    <name evidence="1" type="ORF">N8T08_009599</name>
</gene>
<dbReference type="Proteomes" id="UP001177260">
    <property type="component" value="Unassembled WGS sequence"/>
</dbReference>
<name>A0ACC3ATT4_9EURO</name>
<sequence length="223" mass="25652">MTLIFSISTIGDFIVESSLKEVRRFLRDTVGAHYAFLEFVDSGGEKEEYKVCTLAFHDQGHLFFVKGTFLIPFSQRGMGFVPEQVLHAVNCHASKLTELGSSARQEDFIHAHKALALTYYAMNYAATNWVKGRYDESRIQCEIQWLHIIDEFIDSLVNRHKNDFPEMETALLKHHKEFLEMLKTKYGIATDKIPPKKFKLALLGEEQFQEAFEQYGSDDLADS</sequence>
<reference evidence="1 2" key="1">
    <citation type="journal article" date="2023" name="ACS Omega">
        <title>Identification of the Neoaspergillic Acid Biosynthesis Gene Cluster by Establishing an In Vitro CRISPR-Ribonucleoprotein Genetic System in Aspergillus melleus.</title>
        <authorList>
            <person name="Yuan B."/>
            <person name="Grau M.F."/>
            <person name="Murata R.M."/>
            <person name="Torok T."/>
            <person name="Venkateswaran K."/>
            <person name="Stajich J.E."/>
            <person name="Wang C.C.C."/>
        </authorList>
    </citation>
    <scope>NUCLEOTIDE SEQUENCE [LARGE SCALE GENOMIC DNA]</scope>
    <source>
        <strain evidence="1 2">IMV 1140</strain>
    </source>
</reference>
<evidence type="ECO:0000313" key="1">
    <source>
        <dbReference type="EMBL" id="KAK1141026.1"/>
    </source>
</evidence>
<evidence type="ECO:0000313" key="2">
    <source>
        <dbReference type="Proteomes" id="UP001177260"/>
    </source>
</evidence>
<dbReference type="EMBL" id="JAOPJF010000070">
    <property type="protein sequence ID" value="KAK1141026.1"/>
    <property type="molecule type" value="Genomic_DNA"/>
</dbReference>
<comment type="caution">
    <text evidence="1">The sequence shown here is derived from an EMBL/GenBank/DDBJ whole genome shotgun (WGS) entry which is preliminary data.</text>
</comment>
<keyword evidence="2" id="KW-1185">Reference proteome</keyword>
<accession>A0ACC3ATT4</accession>
<protein>
    <submittedName>
        <fullName evidence="1">Uncharacterized protein</fullName>
    </submittedName>
</protein>
<organism evidence="1 2">
    <name type="scientific">Aspergillus melleus</name>
    <dbReference type="NCBI Taxonomy" id="138277"/>
    <lineage>
        <taxon>Eukaryota</taxon>
        <taxon>Fungi</taxon>
        <taxon>Dikarya</taxon>
        <taxon>Ascomycota</taxon>
        <taxon>Pezizomycotina</taxon>
        <taxon>Eurotiomycetes</taxon>
        <taxon>Eurotiomycetidae</taxon>
        <taxon>Eurotiales</taxon>
        <taxon>Aspergillaceae</taxon>
        <taxon>Aspergillus</taxon>
        <taxon>Aspergillus subgen. Circumdati</taxon>
    </lineage>
</organism>